<feature type="non-terminal residue" evidence="1">
    <location>
        <position position="1"/>
    </location>
</feature>
<dbReference type="AlphaFoldDB" id="X1FHF9"/>
<protein>
    <submittedName>
        <fullName evidence="1">Uncharacterized protein</fullName>
    </submittedName>
</protein>
<proteinExistence type="predicted"/>
<accession>X1FHF9</accession>
<comment type="caution">
    <text evidence="1">The sequence shown here is derived from an EMBL/GenBank/DDBJ whole genome shotgun (WGS) entry which is preliminary data.</text>
</comment>
<name>X1FHF9_9ZZZZ</name>
<reference evidence="1" key="1">
    <citation type="journal article" date="2014" name="Front. Microbiol.">
        <title>High frequency of phylogenetically diverse reductive dehalogenase-homologous genes in deep subseafloor sedimentary metagenomes.</title>
        <authorList>
            <person name="Kawai M."/>
            <person name="Futagami T."/>
            <person name="Toyoda A."/>
            <person name="Takaki Y."/>
            <person name="Nishi S."/>
            <person name="Hori S."/>
            <person name="Arai W."/>
            <person name="Tsubouchi T."/>
            <person name="Morono Y."/>
            <person name="Uchiyama I."/>
            <person name="Ito T."/>
            <person name="Fujiyama A."/>
            <person name="Inagaki F."/>
            <person name="Takami H."/>
        </authorList>
    </citation>
    <scope>NUCLEOTIDE SEQUENCE</scope>
    <source>
        <strain evidence="1">Expedition CK06-06</strain>
    </source>
</reference>
<gene>
    <name evidence="1" type="ORF">S03H2_14503</name>
</gene>
<dbReference type="EMBL" id="BARU01007357">
    <property type="protein sequence ID" value="GAH44397.1"/>
    <property type="molecule type" value="Genomic_DNA"/>
</dbReference>
<sequence length="97" mass="11518">ERKVTKRLKREYNKGVVRPDGRIDPYELIDGLTRDELAAEQLKYDKKVDAAMREIARHEGGRALKMMKSDFYDADPLLEREEQKEDVLREAKRWIRA</sequence>
<organism evidence="1">
    <name type="scientific">marine sediment metagenome</name>
    <dbReference type="NCBI Taxonomy" id="412755"/>
    <lineage>
        <taxon>unclassified sequences</taxon>
        <taxon>metagenomes</taxon>
        <taxon>ecological metagenomes</taxon>
    </lineage>
</organism>
<evidence type="ECO:0000313" key="1">
    <source>
        <dbReference type="EMBL" id="GAH44397.1"/>
    </source>
</evidence>